<dbReference type="Gene3D" id="2.170.130.10">
    <property type="entry name" value="TonB-dependent receptor, plug domain"/>
    <property type="match status" value="1"/>
</dbReference>
<dbReference type="NCBIfam" id="TIGR04057">
    <property type="entry name" value="SusC_RagA_signa"/>
    <property type="match status" value="1"/>
</dbReference>
<evidence type="ECO:0000313" key="11">
    <source>
        <dbReference type="EMBL" id="WCT11093.1"/>
    </source>
</evidence>
<evidence type="ECO:0000259" key="10">
    <source>
        <dbReference type="Pfam" id="PF07715"/>
    </source>
</evidence>
<evidence type="ECO:0000256" key="1">
    <source>
        <dbReference type="ARBA" id="ARBA00004571"/>
    </source>
</evidence>
<dbReference type="PROSITE" id="PS52016">
    <property type="entry name" value="TONB_DEPENDENT_REC_3"/>
    <property type="match status" value="1"/>
</dbReference>
<dbReference type="InterPro" id="IPR008969">
    <property type="entry name" value="CarboxyPept-like_regulatory"/>
</dbReference>
<evidence type="ECO:0000256" key="4">
    <source>
        <dbReference type="ARBA" id="ARBA00022692"/>
    </source>
</evidence>
<protein>
    <submittedName>
        <fullName evidence="11">SusC/RagA family TonB-linked outer membrane protein</fullName>
    </submittedName>
</protein>
<keyword evidence="3 8" id="KW-1134">Transmembrane beta strand</keyword>
<dbReference type="InterPro" id="IPR037066">
    <property type="entry name" value="Plug_dom_sf"/>
</dbReference>
<dbReference type="InterPro" id="IPR036942">
    <property type="entry name" value="Beta-barrel_TonB_sf"/>
</dbReference>
<dbReference type="NCBIfam" id="TIGR04056">
    <property type="entry name" value="OMP_RagA_SusC"/>
    <property type="match status" value="1"/>
</dbReference>
<evidence type="ECO:0000256" key="6">
    <source>
        <dbReference type="ARBA" id="ARBA00023136"/>
    </source>
</evidence>
<dbReference type="Pfam" id="PF13715">
    <property type="entry name" value="CarbopepD_reg_2"/>
    <property type="match status" value="1"/>
</dbReference>
<keyword evidence="7 8" id="KW-0998">Cell outer membrane</keyword>
<organism evidence="11 12">
    <name type="scientific">Mucilaginibacter jinjuensis</name>
    <dbReference type="NCBI Taxonomy" id="1176721"/>
    <lineage>
        <taxon>Bacteria</taxon>
        <taxon>Pseudomonadati</taxon>
        <taxon>Bacteroidota</taxon>
        <taxon>Sphingobacteriia</taxon>
        <taxon>Sphingobacteriales</taxon>
        <taxon>Sphingobacteriaceae</taxon>
        <taxon>Mucilaginibacter</taxon>
    </lineage>
</organism>
<evidence type="ECO:0000256" key="3">
    <source>
        <dbReference type="ARBA" id="ARBA00022452"/>
    </source>
</evidence>
<dbReference type="Pfam" id="PF07715">
    <property type="entry name" value="Plug"/>
    <property type="match status" value="1"/>
</dbReference>
<feature type="compositionally biased region" description="Polar residues" evidence="9">
    <location>
        <begin position="300"/>
        <end position="328"/>
    </location>
</feature>
<evidence type="ECO:0000256" key="2">
    <source>
        <dbReference type="ARBA" id="ARBA00022448"/>
    </source>
</evidence>
<dbReference type="InterPro" id="IPR012910">
    <property type="entry name" value="Plug_dom"/>
</dbReference>
<evidence type="ECO:0000256" key="9">
    <source>
        <dbReference type="SAM" id="MobiDB-lite"/>
    </source>
</evidence>
<gene>
    <name evidence="11" type="ORF">PQO05_20345</name>
</gene>
<dbReference type="Proteomes" id="UP001216139">
    <property type="component" value="Chromosome"/>
</dbReference>
<dbReference type="SUPFAM" id="SSF49464">
    <property type="entry name" value="Carboxypeptidase regulatory domain-like"/>
    <property type="match status" value="1"/>
</dbReference>
<keyword evidence="5" id="KW-0732">Signal</keyword>
<keyword evidence="12" id="KW-1185">Reference proteome</keyword>
<name>A0ABY7T5M6_9SPHI</name>
<evidence type="ECO:0000256" key="5">
    <source>
        <dbReference type="ARBA" id="ARBA00022729"/>
    </source>
</evidence>
<dbReference type="PANTHER" id="PTHR30069">
    <property type="entry name" value="TONB-DEPENDENT OUTER MEMBRANE RECEPTOR"/>
    <property type="match status" value="1"/>
</dbReference>
<feature type="domain" description="TonB-dependent receptor plug" evidence="10">
    <location>
        <begin position="225"/>
        <end position="364"/>
    </location>
</feature>
<dbReference type="Gene3D" id="2.40.170.20">
    <property type="entry name" value="TonB-dependent receptor, beta-barrel domain"/>
    <property type="match status" value="1"/>
</dbReference>
<dbReference type="InterPro" id="IPR039426">
    <property type="entry name" value="TonB-dep_rcpt-like"/>
</dbReference>
<sequence length="1139" mass="122555">MINFYGKVLPILRKCMRISTIIIGIQICCTSLLMATGTRAQEVNLNLTKASIKQVFKTIEQQAKVTFVYDEQVINALPSVTLHVKNEQLPVVINQLQNKTQLQFKVVGNYIGVAQNAADMPQIDQAQTSDVNVAKIGGTVKDAAGQPLVGVTVTVKGTQKGVTTDANGGFSIDANVGDVLVFNYIGYAKKELPVAGNAMNVVLAEDSKQLGEVVVTALGIKKSEKSLTYATQQVAGSELTRVKSDNLMNSLSGKVAGVTISPSASGVGGSAKVILRGNKSAGGNNQPLYVIDGIPISNGSNANGQPNSTYGTTVGQGGSSMAANTNQDGGDGISNLNPEDIESISVLKGASASALYGSQAQNGVILITTKKGKAGKTQVNYNSSFTINKIADKPEFQNSYGQTAPGATYSWGAPISGAHDNLSDFYQTGRNWTNSVNMSGGNEVAQTYFSYANTDARGIEPTNKLVRNNFNLRETAKFFNNKLTVDGNVNYIDQKINNAPGLGLYLNPLTGLYLFPRGLDILPYKNNFEIPPVMGGNGAPTQNWAFNEDVQQNPWWTINRDPSVAQRNRLLINGSLKYEFTNWLSLQVRGNLDRTTDVYEQDLYASTNPVYARANGQFLLSNQTTEQKYGDALLTFSVPMKSDFKVDGVLGASVTDAITSGTSIGPDVNNNYAGTGLLVPNVFIPENLTSAAGAPPVTTLQANHNQIQSLFGNANISYKNWAYLTLTARNDWSSNLAFTPNGSYFYPSAGLSFILNQMFSLPKEITYAKIRGTYAQVGNTVPNYVTAPLTHFGTGGSVNLNSVAPFPQLKPERTKSYEFGTDLRFFDDRLSASFTYYKSNTRNQFFKIAPSVVTTYGAGYVNAGNIQNSGIEFVVGYDVLRGDKLNWNTSFNGSTFNNKVIDVDSKDGISQFILTPSLNNSYESVLATGGSFGDIYGVTLQHDAQGRVIIGADGTPQVNSGFTKIGNPNPKFQLGWNNSFTYHKVTFSFLVDGKFGGQVLSLTQAMMDKYGVSKATGDARAAGGVAVNGVSPTGQPVSTVDPQKWYNTIGGRDGVSGEYMYSATVVRLREAALGYTFPIKDSFFKSLRLSLTGRNLIYFYKKAPYDPEVTMSTGNGLSGVDVFNQPATRNFGLNLNVAL</sequence>
<comment type="subcellular location">
    <subcellularLocation>
        <location evidence="1 8">Cell outer membrane</location>
        <topology evidence="1 8">Multi-pass membrane protein</topology>
    </subcellularLocation>
</comment>
<keyword evidence="4 8" id="KW-0812">Transmembrane</keyword>
<dbReference type="Gene3D" id="2.60.40.1120">
    <property type="entry name" value="Carboxypeptidase-like, regulatory domain"/>
    <property type="match status" value="1"/>
</dbReference>
<evidence type="ECO:0000313" key="12">
    <source>
        <dbReference type="Proteomes" id="UP001216139"/>
    </source>
</evidence>
<dbReference type="EMBL" id="CP117167">
    <property type="protein sequence ID" value="WCT11093.1"/>
    <property type="molecule type" value="Genomic_DNA"/>
</dbReference>
<accession>A0ABY7T5M6</accession>
<proteinExistence type="inferred from homology"/>
<comment type="similarity">
    <text evidence="8">Belongs to the TonB-dependent receptor family.</text>
</comment>
<dbReference type="RefSeq" id="WP_273629283.1">
    <property type="nucleotide sequence ID" value="NZ_CP117167.1"/>
</dbReference>
<keyword evidence="6 8" id="KW-0472">Membrane</keyword>
<evidence type="ECO:0000256" key="7">
    <source>
        <dbReference type="ARBA" id="ARBA00023237"/>
    </source>
</evidence>
<evidence type="ECO:0000256" key="8">
    <source>
        <dbReference type="PROSITE-ProRule" id="PRU01360"/>
    </source>
</evidence>
<dbReference type="SUPFAM" id="SSF56935">
    <property type="entry name" value="Porins"/>
    <property type="match status" value="1"/>
</dbReference>
<dbReference type="InterPro" id="IPR023996">
    <property type="entry name" value="TonB-dep_OMP_SusC/RagA"/>
</dbReference>
<reference evidence="11 12" key="1">
    <citation type="submission" date="2023-02" db="EMBL/GenBank/DDBJ databases">
        <title>Genome sequence of Mucilaginibacter jinjuensis strain KACC 16571.</title>
        <authorList>
            <person name="Kim S."/>
            <person name="Heo J."/>
            <person name="Kwon S.-W."/>
        </authorList>
    </citation>
    <scope>NUCLEOTIDE SEQUENCE [LARGE SCALE GENOMIC DNA]</scope>
    <source>
        <strain evidence="11 12">KACC 16571</strain>
    </source>
</reference>
<dbReference type="PANTHER" id="PTHR30069:SF29">
    <property type="entry name" value="HEMOGLOBIN AND HEMOGLOBIN-HAPTOGLOBIN-BINDING PROTEIN 1-RELATED"/>
    <property type="match status" value="1"/>
</dbReference>
<dbReference type="InterPro" id="IPR023997">
    <property type="entry name" value="TonB-dep_OMP_SusC/RagA_CS"/>
</dbReference>
<feature type="region of interest" description="Disordered" evidence="9">
    <location>
        <begin position="300"/>
        <end position="337"/>
    </location>
</feature>
<keyword evidence="2 8" id="KW-0813">Transport</keyword>